<dbReference type="GO" id="GO:0004930">
    <property type="term" value="F:G protein-coupled receptor activity"/>
    <property type="evidence" value="ECO:0007669"/>
    <property type="project" value="UniProtKB-KW"/>
</dbReference>
<dbReference type="PANTHER" id="PTHR24249">
    <property type="entry name" value="HISTAMINE RECEPTOR-RELATED G-PROTEIN COUPLED RECEPTOR"/>
    <property type="match status" value="1"/>
</dbReference>
<evidence type="ECO:0000256" key="7">
    <source>
        <dbReference type="ARBA" id="ARBA00023170"/>
    </source>
</evidence>
<feature type="domain" description="G-protein coupled receptors family 1 profile" evidence="11">
    <location>
        <begin position="52"/>
        <end position="294"/>
    </location>
</feature>
<accession>A0A9W9ZQL4</accession>
<keyword evidence="5 9" id="KW-0297">G-protein coupled receptor</keyword>
<feature type="transmembrane region" description="Helical" evidence="10">
    <location>
        <begin position="273"/>
        <end position="296"/>
    </location>
</feature>
<dbReference type="GO" id="GO:0005886">
    <property type="term" value="C:plasma membrane"/>
    <property type="evidence" value="ECO:0007669"/>
    <property type="project" value="UniProtKB-SubCell"/>
</dbReference>
<evidence type="ECO:0000256" key="8">
    <source>
        <dbReference type="ARBA" id="ARBA00023224"/>
    </source>
</evidence>
<keyword evidence="7 9" id="KW-0675">Receptor</keyword>
<name>A0A9W9ZQL4_9CNID</name>
<dbReference type="InterPro" id="IPR050569">
    <property type="entry name" value="TAAR"/>
</dbReference>
<comment type="similarity">
    <text evidence="9">Belongs to the G-protein coupled receptor 1 family.</text>
</comment>
<keyword evidence="3 9" id="KW-0812">Transmembrane</keyword>
<keyword evidence="2" id="KW-1003">Cell membrane</keyword>
<feature type="transmembrane region" description="Helical" evidence="10">
    <location>
        <begin position="73"/>
        <end position="98"/>
    </location>
</feature>
<comment type="subcellular location">
    <subcellularLocation>
        <location evidence="1">Cell membrane</location>
        <topology evidence="1">Multi-pass membrane protein</topology>
    </subcellularLocation>
</comment>
<dbReference type="SUPFAM" id="SSF81321">
    <property type="entry name" value="Family A G protein-coupled receptor-like"/>
    <property type="match status" value="1"/>
</dbReference>
<dbReference type="Gene3D" id="1.20.1070.10">
    <property type="entry name" value="Rhodopsin 7-helix transmembrane proteins"/>
    <property type="match status" value="1"/>
</dbReference>
<organism evidence="12 13">
    <name type="scientific">Desmophyllum pertusum</name>
    <dbReference type="NCBI Taxonomy" id="174260"/>
    <lineage>
        <taxon>Eukaryota</taxon>
        <taxon>Metazoa</taxon>
        <taxon>Cnidaria</taxon>
        <taxon>Anthozoa</taxon>
        <taxon>Hexacorallia</taxon>
        <taxon>Scleractinia</taxon>
        <taxon>Caryophylliina</taxon>
        <taxon>Caryophylliidae</taxon>
        <taxon>Desmophyllum</taxon>
    </lineage>
</organism>
<evidence type="ECO:0000256" key="5">
    <source>
        <dbReference type="ARBA" id="ARBA00023040"/>
    </source>
</evidence>
<dbReference type="Pfam" id="PF00001">
    <property type="entry name" value="7tm_1"/>
    <property type="match status" value="2"/>
</dbReference>
<dbReference type="PRINTS" id="PR00237">
    <property type="entry name" value="GPCRRHODOPSN"/>
</dbReference>
<evidence type="ECO:0000256" key="3">
    <source>
        <dbReference type="ARBA" id="ARBA00022692"/>
    </source>
</evidence>
<evidence type="ECO:0000256" key="10">
    <source>
        <dbReference type="SAM" id="Phobius"/>
    </source>
</evidence>
<keyword evidence="13" id="KW-1185">Reference proteome</keyword>
<reference evidence="12" key="1">
    <citation type="submission" date="2023-01" db="EMBL/GenBank/DDBJ databases">
        <title>Genome assembly of the deep-sea coral Lophelia pertusa.</title>
        <authorList>
            <person name="Herrera S."/>
            <person name="Cordes E."/>
        </authorList>
    </citation>
    <scope>NUCLEOTIDE SEQUENCE</scope>
    <source>
        <strain evidence="12">USNM1676648</strain>
        <tissue evidence="12">Polyp</tissue>
    </source>
</reference>
<evidence type="ECO:0000313" key="12">
    <source>
        <dbReference type="EMBL" id="KAJ7385600.1"/>
    </source>
</evidence>
<dbReference type="Proteomes" id="UP001163046">
    <property type="component" value="Unassembled WGS sequence"/>
</dbReference>
<feature type="transmembrane region" description="Helical" evidence="10">
    <location>
        <begin position="156"/>
        <end position="177"/>
    </location>
</feature>
<evidence type="ECO:0000256" key="9">
    <source>
        <dbReference type="RuleBase" id="RU000688"/>
    </source>
</evidence>
<evidence type="ECO:0000256" key="6">
    <source>
        <dbReference type="ARBA" id="ARBA00023136"/>
    </source>
</evidence>
<evidence type="ECO:0000313" key="13">
    <source>
        <dbReference type="Proteomes" id="UP001163046"/>
    </source>
</evidence>
<feature type="transmembrane region" description="Helical" evidence="10">
    <location>
        <begin position="243"/>
        <end position="267"/>
    </location>
</feature>
<feature type="transmembrane region" description="Helical" evidence="10">
    <location>
        <begin position="104"/>
        <end position="135"/>
    </location>
</feature>
<gene>
    <name evidence="12" type="ORF">OS493_015184</name>
</gene>
<keyword evidence="6 10" id="KW-0472">Membrane</keyword>
<dbReference type="PANTHER" id="PTHR24249:SF372">
    <property type="entry name" value="G-PROTEIN COUPLED RECEPTORS FAMILY 1 PROFILE DOMAIN-CONTAINING PROTEIN"/>
    <property type="match status" value="1"/>
</dbReference>
<sequence length="320" mass="36175">MKNVSDDFAENDFCNHFGGYRYMAEIGNDPFKTAFIVNAVFNVPFSITATLANTLVVISIWRSYSLRTPANMLLIGLALSDLGIGSVVQPFFIAYLISFAKHGAAGFTCISTVALTVTASFLSCVSFGTVTAISLERYLSLRLHLRYEDIITMKRVRRFLAVLWLLGGISSIIWVLFAPSYKSYFFVAGTVLCLVISTVAYVKIYRIASSHLKRIKSASMHGITKDSDNFKLRHRKKSAYNMFLVYCVLLCCYLPYSICLTVGKLMGYTKWNWIAINFALTVVNINSSINPLIYCYRMREIRRAILHTLYTSTLRRTNTQ</sequence>
<dbReference type="OrthoDB" id="10042731at2759"/>
<keyword evidence="4 10" id="KW-1133">Transmembrane helix</keyword>
<proteinExistence type="inferred from homology"/>
<dbReference type="InterPro" id="IPR017452">
    <property type="entry name" value="GPCR_Rhodpsn_7TM"/>
</dbReference>
<evidence type="ECO:0000256" key="1">
    <source>
        <dbReference type="ARBA" id="ARBA00004651"/>
    </source>
</evidence>
<evidence type="ECO:0000259" key="11">
    <source>
        <dbReference type="PROSITE" id="PS50262"/>
    </source>
</evidence>
<evidence type="ECO:0000256" key="4">
    <source>
        <dbReference type="ARBA" id="ARBA00022989"/>
    </source>
</evidence>
<dbReference type="EMBL" id="MU825880">
    <property type="protein sequence ID" value="KAJ7385600.1"/>
    <property type="molecule type" value="Genomic_DNA"/>
</dbReference>
<dbReference type="InterPro" id="IPR000276">
    <property type="entry name" value="GPCR_Rhodpsn"/>
</dbReference>
<dbReference type="PROSITE" id="PS50262">
    <property type="entry name" value="G_PROTEIN_RECEP_F1_2"/>
    <property type="match status" value="1"/>
</dbReference>
<comment type="caution">
    <text evidence="12">The sequence shown here is derived from an EMBL/GenBank/DDBJ whole genome shotgun (WGS) entry which is preliminary data.</text>
</comment>
<dbReference type="PROSITE" id="PS00237">
    <property type="entry name" value="G_PROTEIN_RECEP_F1_1"/>
    <property type="match status" value="1"/>
</dbReference>
<protein>
    <recommendedName>
        <fullName evidence="11">G-protein coupled receptors family 1 profile domain-containing protein</fullName>
    </recommendedName>
</protein>
<feature type="transmembrane region" description="Helical" evidence="10">
    <location>
        <begin position="39"/>
        <end position="61"/>
    </location>
</feature>
<dbReference type="AlphaFoldDB" id="A0A9W9ZQL4"/>
<evidence type="ECO:0000256" key="2">
    <source>
        <dbReference type="ARBA" id="ARBA00022475"/>
    </source>
</evidence>
<dbReference type="CDD" id="cd00637">
    <property type="entry name" value="7tm_classA_rhodopsin-like"/>
    <property type="match status" value="1"/>
</dbReference>
<keyword evidence="8 9" id="KW-0807">Transducer</keyword>
<feature type="transmembrane region" description="Helical" evidence="10">
    <location>
        <begin position="183"/>
        <end position="204"/>
    </location>
</feature>